<accession>A0A0E9QTV6</accession>
<protein>
    <submittedName>
        <fullName evidence="1">Uncharacterized protein</fullName>
    </submittedName>
</protein>
<evidence type="ECO:0000313" key="1">
    <source>
        <dbReference type="EMBL" id="JAH20239.1"/>
    </source>
</evidence>
<organism evidence="1">
    <name type="scientific">Anguilla anguilla</name>
    <name type="common">European freshwater eel</name>
    <name type="synonym">Muraena anguilla</name>
    <dbReference type="NCBI Taxonomy" id="7936"/>
    <lineage>
        <taxon>Eukaryota</taxon>
        <taxon>Metazoa</taxon>
        <taxon>Chordata</taxon>
        <taxon>Craniata</taxon>
        <taxon>Vertebrata</taxon>
        <taxon>Euteleostomi</taxon>
        <taxon>Actinopterygii</taxon>
        <taxon>Neopterygii</taxon>
        <taxon>Teleostei</taxon>
        <taxon>Anguilliformes</taxon>
        <taxon>Anguillidae</taxon>
        <taxon>Anguilla</taxon>
    </lineage>
</organism>
<name>A0A0E9QTV6_ANGAN</name>
<proteinExistence type="predicted"/>
<dbReference type="EMBL" id="GBXM01088338">
    <property type="protein sequence ID" value="JAH20239.1"/>
    <property type="molecule type" value="Transcribed_RNA"/>
</dbReference>
<reference evidence="1" key="2">
    <citation type="journal article" date="2015" name="Fish Shellfish Immunol.">
        <title>Early steps in the European eel (Anguilla anguilla)-Vibrio vulnificus interaction in the gills: Role of the RtxA13 toxin.</title>
        <authorList>
            <person name="Callol A."/>
            <person name="Pajuelo D."/>
            <person name="Ebbesson L."/>
            <person name="Teles M."/>
            <person name="MacKenzie S."/>
            <person name="Amaro C."/>
        </authorList>
    </citation>
    <scope>NUCLEOTIDE SEQUENCE</scope>
</reference>
<sequence length="13" mass="1805">MNKQSIFFFYFWF</sequence>
<reference evidence="1" key="1">
    <citation type="submission" date="2014-11" db="EMBL/GenBank/DDBJ databases">
        <authorList>
            <person name="Amaro Gonzalez C."/>
        </authorList>
    </citation>
    <scope>NUCLEOTIDE SEQUENCE</scope>
</reference>